<gene>
    <name evidence="7" type="ORF">BRARA_D01491</name>
</gene>
<dbReference type="PANTHER" id="PTHR31674:SF96">
    <property type="entry name" value="B3 DOMAIN-CONTAINING PROTEIN REM-LIKE 3-RELATED"/>
    <property type="match status" value="1"/>
</dbReference>
<dbReference type="GO" id="GO:0005634">
    <property type="term" value="C:nucleus"/>
    <property type="evidence" value="ECO:0007669"/>
    <property type="project" value="UniProtKB-SubCell"/>
</dbReference>
<keyword evidence="4" id="KW-0804">Transcription</keyword>
<comment type="subcellular location">
    <subcellularLocation>
        <location evidence="1">Nucleus</location>
    </subcellularLocation>
</comment>
<dbReference type="Pfam" id="PF02362">
    <property type="entry name" value="B3"/>
    <property type="match status" value="2"/>
</dbReference>
<organism evidence="7 8">
    <name type="scientific">Brassica campestris</name>
    <name type="common">Field mustard</name>
    <dbReference type="NCBI Taxonomy" id="3711"/>
    <lineage>
        <taxon>Eukaryota</taxon>
        <taxon>Viridiplantae</taxon>
        <taxon>Streptophyta</taxon>
        <taxon>Embryophyta</taxon>
        <taxon>Tracheophyta</taxon>
        <taxon>Spermatophyta</taxon>
        <taxon>Magnoliopsida</taxon>
        <taxon>eudicotyledons</taxon>
        <taxon>Gunneridae</taxon>
        <taxon>Pentapetalae</taxon>
        <taxon>rosids</taxon>
        <taxon>malvids</taxon>
        <taxon>Brassicales</taxon>
        <taxon>Brassicaceae</taxon>
        <taxon>Brassiceae</taxon>
        <taxon>Brassica</taxon>
    </lineage>
</organism>
<evidence type="ECO:0000256" key="1">
    <source>
        <dbReference type="ARBA" id="ARBA00004123"/>
    </source>
</evidence>
<dbReference type="PROSITE" id="PS50863">
    <property type="entry name" value="B3"/>
    <property type="match status" value="2"/>
</dbReference>
<evidence type="ECO:0000259" key="6">
    <source>
        <dbReference type="PROSITE" id="PS50863"/>
    </source>
</evidence>
<dbReference type="Proteomes" id="UP000264353">
    <property type="component" value="Chromosome A4"/>
</dbReference>
<keyword evidence="2" id="KW-0805">Transcription regulation</keyword>
<reference evidence="7 8" key="1">
    <citation type="submission" date="2018-06" db="EMBL/GenBank/DDBJ databases">
        <title>WGS assembly of Brassica rapa FPsc.</title>
        <authorList>
            <person name="Bowman J."/>
            <person name="Kohchi T."/>
            <person name="Yamato K."/>
            <person name="Jenkins J."/>
            <person name="Shu S."/>
            <person name="Ishizaki K."/>
            <person name="Yamaoka S."/>
            <person name="Nishihama R."/>
            <person name="Nakamura Y."/>
            <person name="Berger F."/>
            <person name="Adam C."/>
            <person name="Aki S."/>
            <person name="Althoff F."/>
            <person name="Araki T."/>
            <person name="Arteaga-Vazquez M."/>
            <person name="Balasubrmanian S."/>
            <person name="Bauer D."/>
            <person name="Boehm C."/>
            <person name="Briginshaw L."/>
            <person name="Caballero-Perez J."/>
            <person name="Catarino B."/>
            <person name="Chen F."/>
            <person name="Chiyoda S."/>
            <person name="Chovatia M."/>
            <person name="Davies K."/>
            <person name="Delmans M."/>
            <person name="Demura T."/>
            <person name="Dierschke T."/>
            <person name="Dolan L."/>
            <person name="Dorantes-Acosta A."/>
            <person name="Eklund D."/>
            <person name="Florent S."/>
            <person name="Flores-Sandoval E."/>
            <person name="Fujiyama A."/>
            <person name="Fukuzawa H."/>
            <person name="Galik B."/>
            <person name="Grimanelli D."/>
            <person name="Grimwood J."/>
            <person name="Grossniklaus U."/>
            <person name="Hamada T."/>
            <person name="Haseloff J."/>
            <person name="Hetherington A."/>
            <person name="Higo A."/>
            <person name="Hirakawa Y."/>
            <person name="Hundley H."/>
            <person name="Ikeda Y."/>
            <person name="Inoue K."/>
            <person name="Inoue S."/>
            <person name="Ishida S."/>
            <person name="Jia Q."/>
            <person name="Kakita M."/>
            <person name="Kanazawa T."/>
            <person name="Kawai Y."/>
            <person name="Kawashima T."/>
            <person name="Kennedy M."/>
            <person name="Kinose K."/>
            <person name="Kinoshita T."/>
            <person name="Kohara Y."/>
            <person name="Koide E."/>
            <person name="Komatsu K."/>
            <person name="Kopischke S."/>
            <person name="Kubo M."/>
            <person name="Kyozuka J."/>
            <person name="Lagercrantz U."/>
            <person name="Lin S."/>
            <person name="Lindquist E."/>
            <person name="Lipzen A."/>
            <person name="Lu C."/>
            <person name="Luna E."/>
            <person name="Martienssen R."/>
            <person name="Minamino N."/>
            <person name="Mizutani M."/>
            <person name="Mizutani M."/>
            <person name="Mochizuki N."/>
            <person name="Monte I."/>
            <person name="Mosher R."/>
            <person name="Nagasaki H."/>
            <person name="Nakagami H."/>
            <person name="Naramoto S."/>
            <person name="Nishitani K."/>
            <person name="Ohtani M."/>
            <person name="Okamoto T."/>
            <person name="Okumura M."/>
            <person name="Phillips J."/>
            <person name="Pollak B."/>
            <person name="Reinders A."/>
            <person name="Roevekamp M."/>
            <person name="Sano R."/>
            <person name="Sawa S."/>
            <person name="Schmid M."/>
            <person name="Shirakawa M."/>
            <person name="Solano R."/>
            <person name="Spunde A."/>
            <person name="Suetsugu N."/>
            <person name="Sugano S."/>
            <person name="Sugiyama A."/>
            <person name="Sun R."/>
            <person name="Suzuki Y."/>
            <person name="Takenaka M."/>
            <person name="Takezawa D."/>
            <person name="Tomogane H."/>
            <person name="Tsuzuki M."/>
            <person name="Ueda T."/>
            <person name="Umeda M."/>
            <person name="Ward J."/>
            <person name="Watanabe Y."/>
            <person name="Yazaki K."/>
            <person name="Yokoyama R."/>
            <person name="Yoshitake Y."/>
            <person name="Yotsui I."/>
            <person name="Zachgo S."/>
            <person name="Schmutz J."/>
        </authorList>
    </citation>
    <scope>NUCLEOTIDE SEQUENCE [LARGE SCALE GENOMIC DNA]</scope>
    <source>
        <strain evidence="8">cv. B-3</strain>
    </source>
</reference>
<dbReference type="Gene3D" id="2.40.330.10">
    <property type="entry name" value="DNA-binding pseudobarrel domain"/>
    <property type="match status" value="2"/>
</dbReference>
<keyword evidence="3" id="KW-0238">DNA-binding</keyword>
<dbReference type="SUPFAM" id="SSF101936">
    <property type="entry name" value="DNA-binding pseudobarrel domain"/>
    <property type="match status" value="3"/>
</dbReference>
<dbReference type="EMBL" id="CM010631">
    <property type="protein sequence ID" value="RID66342.1"/>
    <property type="molecule type" value="Genomic_DNA"/>
</dbReference>
<evidence type="ECO:0000313" key="7">
    <source>
        <dbReference type="EMBL" id="RID66342.1"/>
    </source>
</evidence>
<evidence type="ECO:0000256" key="5">
    <source>
        <dbReference type="ARBA" id="ARBA00023242"/>
    </source>
</evidence>
<evidence type="ECO:0000256" key="2">
    <source>
        <dbReference type="ARBA" id="ARBA00023015"/>
    </source>
</evidence>
<evidence type="ECO:0000313" key="8">
    <source>
        <dbReference type="Proteomes" id="UP000264353"/>
    </source>
</evidence>
<evidence type="ECO:0000256" key="3">
    <source>
        <dbReference type="ARBA" id="ARBA00023125"/>
    </source>
</evidence>
<keyword evidence="5" id="KW-0539">Nucleus</keyword>
<dbReference type="GO" id="GO:0003677">
    <property type="term" value="F:DNA binding"/>
    <property type="evidence" value="ECO:0007669"/>
    <property type="project" value="UniProtKB-KW"/>
</dbReference>
<dbReference type="CDD" id="cd10017">
    <property type="entry name" value="B3_DNA"/>
    <property type="match status" value="2"/>
</dbReference>
<dbReference type="InterPro" id="IPR003340">
    <property type="entry name" value="B3_DNA-bd"/>
</dbReference>
<protein>
    <recommendedName>
        <fullName evidence="6">TF-B3 domain-containing protein</fullName>
    </recommendedName>
</protein>
<dbReference type="PANTHER" id="PTHR31674">
    <property type="entry name" value="B3 DOMAIN-CONTAINING PROTEIN REM-LIKE 3-RELATED"/>
    <property type="match status" value="1"/>
</dbReference>
<dbReference type="InterPro" id="IPR015300">
    <property type="entry name" value="DNA-bd_pseudobarrel_sf"/>
</dbReference>
<feature type="domain" description="TF-B3" evidence="6">
    <location>
        <begin position="212"/>
        <end position="308"/>
    </location>
</feature>
<proteinExistence type="predicted"/>
<feature type="domain" description="TF-B3" evidence="6">
    <location>
        <begin position="1"/>
        <end position="65"/>
    </location>
</feature>
<dbReference type="InterPro" id="IPR039218">
    <property type="entry name" value="REM_fam"/>
</dbReference>
<sequence length="309" mass="35472">HLERNNKRKTAKLSDASETAWRVKIDGRRLSDGWENFAVAHDLRVGDIVIFRHEGELVCSAIQYGGGYSDEEENLCNTEKVSIKKKRPKAETDPSTDQSFFITTVTASNLKRDVVFPKTFAMLNGLMKRFETIGLTYESCRCRFNMSRGWRSFYVANKKKPHSLAMSVTQGKLLKKILGVETNRNDTSQSKEAIKKRTRSKATIKEENITTSQNRFVTLTATPTCRLNLPLEFTKGNGINKARKITMRDRFGIKWSTVLLMNKNERRTMSLGRNWKGFCEFNDVKMGESFVLELVWENTVPVLNFCSKR</sequence>
<evidence type="ECO:0000256" key="4">
    <source>
        <dbReference type="ARBA" id="ARBA00023163"/>
    </source>
</evidence>
<name>A0A397ZL37_BRACM</name>
<accession>A0A397ZL37</accession>
<feature type="non-terminal residue" evidence="7">
    <location>
        <position position="1"/>
    </location>
</feature>
<dbReference type="AlphaFoldDB" id="A0A397ZL37"/>
<dbReference type="SMART" id="SM01019">
    <property type="entry name" value="B3"/>
    <property type="match status" value="3"/>
</dbReference>